<reference evidence="2 3" key="1">
    <citation type="journal article" date="2023" name="Plants (Basel)">
        <title>Bridging the Gap: Combining Genomics and Transcriptomics Approaches to Understand Stylosanthes scabra, an Orphan Legume from the Brazilian Caatinga.</title>
        <authorList>
            <person name="Ferreira-Neto J.R.C."/>
            <person name="da Silva M.D."/>
            <person name="Binneck E."/>
            <person name="de Melo N.F."/>
            <person name="da Silva R.H."/>
            <person name="de Melo A.L.T.M."/>
            <person name="Pandolfi V."/>
            <person name="Bustamante F.O."/>
            <person name="Brasileiro-Vidal A.C."/>
            <person name="Benko-Iseppon A.M."/>
        </authorList>
    </citation>
    <scope>NUCLEOTIDE SEQUENCE [LARGE SCALE GENOMIC DNA]</scope>
    <source>
        <tissue evidence="2">Leaves</tissue>
    </source>
</reference>
<sequence length="118" mass="13293">MEFIRAYMWNLCRLTGLLEWHQVNRVMRQLGGLQHIPTAPLIIDDMHVHDGRFGRGEWYPTYLQAGQTLDAPELQQPDEDELRELNPRVGRRARAGGRGGARQGAARGKGVPHARTAG</sequence>
<name>A0ABU6ZHH1_9FABA</name>
<evidence type="ECO:0000313" key="3">
    <source>
        <dbReference type="Proteomes" id="UP001341840"/>
    </source>
</evidence>
<gene>
    <name evidence="2" type="ORF">PIB30_054361</name>
</gene>
<protein>
    <submittedName>
        <fullName evidence="2">Uncharacterized protein</fullName>
    </submittedName>
</protein>
<keyword evidence="3" id="KW-1185">Reference proteome</keyword>
<accession>A0ABU6ZHH1</accession>
<evidence type="ECO:0000256" key="1">
    <source>
        <dbReference type="SAM" id="MobiDB-lite"/>
    </source>
</evidence>
<dbReference type="EMBL" id="JASCZI010272274">
    <property type="protein sequence ID" value="MED6221408.1"/>
    <property type="molecule type" value="Genomic_DNA"/>
</dbReference>
<organism evidence="2 3">
    <name type="scientific">Stylosanthes scabra</name>
    <dbReference type="NCBI Taxonomy" id="79078"/>
    <lineage>
        <taxon>Eukaryota</taxon>
        <taxon>Viridiplantae</taxon>
        <taxon>Streptophyta</taxon>
        <taxon>Embryophyta</taxon>
        <taxon>Tracheophyta</taxon>
        <taxon>Spermatophyta</taxon>
        <taxon>Magnoliopsida</taxon>
        <taxon>eudicotyledons</taxon>
        <taxon>Gunneridae</taxon>
        <taxon>Pentapetalae</taxon>
        <taxon>rosids</taxon>
        <taxon>fabids</taxon>
        <taxon>Fabales</taxon>
        <taxon>Fabaceae</taxon>
        <taxon>Papilionoideae</taxon>
        <taxon>50 kb inversion clade</taxon>
        <taxon>dalbergioids sensu lato</taxon>
        <taxon>Dalbergieae</taxon>
        <taxon>Pterocarpus clade</taxon>
        <taxon>Stylosanthes</taxon>
    </lineage>
</organism>
<evidence type="ECO:0000313" key="2">
    <source>
        <dbReference type="EMBL" id="MED6221408.1"/>
    </source>
</evidence>
<dbReference type="Proteomes" id="UP001341840">
    <property type="component" value="Unassembled WGS sequence"/>
</dbReference>
<feature type="region of interest" description="Disordered" evidence="1">
    <location>
        <begin position="71"/>
        <end position="118"/>
    </location>
</feature>
<proteinExistence type="predicted"/>
<comment type="caution">
    <text evidence="2">The sequence shown here is derived from an EMBL/GenBank/DDBJ whole genome shotgun (WGS) entry which is preliminary data.</text>
</comment>